<dbReference type="EC" id="2.7.6.2" evidence="7"/>
<name>A0A644XTX6_9ZZZZ</name>
<dbReference type="SUPFAM" id="SSF63862">
    <property type="entry name" value="Thiamin pyrophosphokinase, substrate-binding domain"/>
    <property type="match status" value="1"/>
</dbReference>
<dbReference type="EMBL" id="VSSQ01003207">
    <property type="protein sequence ID" value="MPM19605.1"/>
    <property type="molecule type" value="Genomic_DNA"/>
</dbReference>
<dbReference type="PANTHER" id="PTHR41299:SF1">
    <property type="entry name" value="THIAMINE PYROPHOSPHOKINASE"/>
    <property type="match status" value="1"/>
</dbReference>
<evidence type="ECO:0000259" key="6">
    <source>
        <dbReference type="Pfam" id="PF04265"/>
    </source>
</evidence>
<accession>A0A644XTX6</accession>
<keyword evidence="3 7" id="KW-0418">Kinase</keyword>
<comment type="caution">
    <text evidence="7">The sequence shown here is derived from an EMBL/GenBank/DDBJ whole genome shotgun (WGS) entry which is preliminary data.</text>
</comment>
<dbReference type="GO" id="GO:0005524">
    <property type="term" value="F:ATP binding"/>
    <property type="evidence" value="ECO:0007669"/>
    <property type="project" value="UniProtKB-KW"/>
</dbReference>
<organism evidence="7">
    <name type="scientific">bioreactor metagenome</name>
    <dbReference type="NCBI Taxonomy" id="1076179"/>
    <lineage>
        <taxon>unclassified sequences</taxon>
        <taxon>metagenomes</taxon>
        <taxon>ecological metagenomes</taxon>
    </lineage>
</organism>
<sequence>MSKFDLNLPQGILSLCQFKQEKIIVVAGGRRPEMAWLKEAASLKRIFCADHGIDYCYEAGILPDFLYGDRDSASQENWLLAQNDGAKIKTFAREKDDTDLQLLLKEIPENSCVLATGIWGGRFDHLYANIFSLLACKKQKDAAIILADHEEIMVLLGAGEKVTFVPTQKPTEISLLPFASESRVSISGVKWPLNAAILSQNHPYAISNELIAEEVTAGCESGFSGFYLKFMKNISR</sequence>
<dbReference type="CDD" id="cd07995">
    <property type="entry name" value="TPK"/>
    <property type="match status" value="1"/>
</dbReference>
<reference evidence="7" key="1">
    <citation type="submission" date="2019-08" db="EMBL/GenBank/DDBJ databases">
        <authorList>
            <person name="Kucharzyk K."/>
            <person name="Murdoch R.W."/>
            <person name="Higgins S."/>
            <person name="Loffler F."/>
        </authorList>
    </citation>
    <scope>NUCLEOTIDE SEQUENCE</scope>
</reference>
<protein>
    <submittedName>
        <fullName evidence="7">Thiamine pyrophosphokinase</fullName>
        <ecNumber evidence="7">2.7.6.2</ecNumber>
    </submittedName>
</protein>
<dbReference type="InterPro" id="IPR053149">
    <property type="entry name" value="TPK"/>
</dbReference>
<dbReference type="Gene3D" id="3.40.50.10240">
    <property type="entry name" value="Thiamin pyrophosphokinase, catalytic domain"/>
    <property type="match status" value="1"/>
</dbReference>
<dbReference type="GO" id="GO:0004788">
    <property type="term" value="F:thiamine diphosphokinase activity"/>
    <property type="evidence" value="ECO:0007669"/>
    <property type="project" value="UniProtKB-EC"/>
</dbReference>
<feature type="domain" description="Thiamin pyrophosphokinase catalytic" evidence="5">
    <location>
        <begin position="44"/>
        <end position="142"/>
    </location>
</feature>
<dbReference type="InterPro" id="IPR036371">
    <property type="entry name" value="TPK_B1-bd_sf"/>
</dbReference>
<feature type="domain" description="Thiamin pyrophosphokinase thiamin-binding" evidence="6">
    <location>
        <begin position="171"/>
        <end position="216"/>
    </location>
</feature>
<keyword evidence="2" id="KW-0547">Nucleotide-binding</keyword>
<dbReference type="InterPro" id="IPR036759">
    <property type="entry name" value="TPK_catalytic_sf"/>
</dbReference>
<evidence type="ECO:0000259" key="5">
    <source>
        <dbReference type="Pfam" id="PF04263"/>
    </source>
</evidence>
<dbReference type="InterPro" id="IPR006282">
    <property type="entry name" value="Thi_PPkinase"/>
</dbReference>
<dbReference type="Pfam" id="PF04263">
    <property type="entry name" value="TPK_catalytic"/>
    <property type="match status" value="1"/>
</dbReference>
<dbReference type="AlphaFoldDB" id="A0A644XTX6"/>
<evidence type="ECO:0000313" key="7">
    <source>
        <dbReference type="EMBL" id="MPM19605.1"/>
    </source>
</evidence>
<evidence type="ECO:0000256" key="3">
    <source>
        <dbReference type="ARBA" id="ARBA00022777"/>
    </source>
</evidence>
<keyword evidence="1 7" id="KW-0808">Transferase</keyword>
<dbReference type="InterPro" id="IPR007373">
    <property type="entry name" value="Thiamin_PyroPKinase_B1-bd"/>
</dbReference>
<dbReference type="InterPro" id="IPR007371">
    <property type="entry name" value="TPK_catalytic"/>
</dbReference>
<dbReference type="NCBIfam" id="TIGR01378">
    <property type="entry name" value="thi_PPkinase"/>
    <property type="match status" value="1"/>
</dbReference>
<dbReference type="GO" id="GO:0030975">
    <property type="term" value="F:thiamine binding"/>
    <property type="evidence" value="ECO:0007669"/>
    <property type="project" value="InterPro"/>
</dbReference>
<evidence type="ECO:0000256" key="4">
    <source>
        <dbReference type="ARBA" id="ARBA00022840"/>
    </source>
</evidence>
<gene>
    <name evidence="7" type="primary">thiN_6</name>
    <name evidence="7" type="ORF">SDC9_66031</name>
</gene>
<dbReference type="GO" id="GO:0009229">
    <property type="term" value="P:thiamine diphosphate biosynthetic process"/>
    <property type="evidence" value="ECO:0007669"/>
    <property type="project" value="InterPro"/>
</dbReference>
<evidence type="ECO:0000256" key="1">
    <source>
        <dbReference type="ARBA" id="ARBA00022679"/>
    </source>
</evidence>
<proteinExistence type="predicted"/>
<dbReference type="GO" id="GO:0016301">
    <property type="term" value="F:kinase activity"/>
    <property type="evidence" value="ECO:0007669"/>
    <property type="project" value="UniProtKB-KW"/>
</dbReference>
<dbReference type="PANTHER" id="PTHR41299">
    <property type="entry name" value="THIAMINE PYROPHOSPHOKINASE"/>
    <property type="match status" value="1"/>
</dbReference>
<dbReference type="Pfam" id="PF04265">
    <property type="entry name" value="TPK_B1_binding"/>
    <property type="match status" value="1"/>
</dbReference>
<dbReference type="GO" id="GO:0006772">
    <property type="term" value="P:thiamine metabolic process"/>
    <property type="evidence" value="ECO:0007669"/>
    <property type="project" value="InterPro"/>
</dbReference>
<dbReference type="SUPFAM" id="SSF63999">
    <property type="entry name" value="Thiamin pyrophosphokinase, catalytic domain"/>
    <property type="match status" value="1"/>
</dbReference>
<keyword evidence="4" id="KW-0067">ATP-binding</keyword>
<evidence type="ECO:0000256" key="2">
    <source>
        <dbReference type="ARBA" id="ARBA00022741"/>
    </source>
</evidence>